<dbReference type="Pfam" id="PF05137">
    <property type="entry name" value="PilN"/>
    <property type="match status" value="1"/>
</dbReference>
<proteinExistence type="predicted"/>
<dbReference type="AlphaFoldDB" id="X1NII8"/>
<dbReference type="EMBL" id="BARV01033269">
    <property type="protein sequence ID" value="GAI43423.1"/>
    <property type="molecule type" value="Genomic_DNA"/>
</dbReference>
<comment type="caution">
    <text evidence="1">The sequence shown here is derived from an EMBL/GenBank/DDBJ whole genome shotgun (WGS) entry which is preliminary data.</text>
</comment>
<protein>
    <submittedName>
        <fullName evidence="1">Uncharacterized protein</fullName>
    </submittedName>
</protein>
<organism evidence="1">
    <name type="scientific">marine sediment metagenome</name>
    <dbReference type="NCBI Taxonomy" id="412755"/>
    <lineage>
        <taxon>unclassified sequences</taxon>
        <taxon>metagenomes</taxon>
        <taxon>ecological metagenomes</taxon>
    </lineage>
</organism>
<name>X1NII8_9ZZZZ</name>
<sequence length="119" mass="12723">MTEDRRVSKTGDIARLEKEVVELEATHSAFTSVLNSFDSKRAEVNGDLAIAISTLPDTVNLPCIAYATVGLNIAGTAPSEKEVLAYATALRASGRFSQVIISNIRRTGGGMSFNFTLSK</sequence>
<reference evidence="1" key="1">
    <citation type="journal article" date="2014" name="Front. Microbiol.">
        <title>High frequency of phylogenetically diverse reductive dehalogenase-homologous genes in deep subseafloor sedimentary metagenomes.</title>
        <authorList>
            <person name="Kawai M."/>
            <person name="Futagami T."/>
            <person name="Toyoda A."/>
            <person name="Takaki Y."/>
            <person name="Nishi S."/>
            <person name="Hori S."/>
            <person name="Arai W."/>
            <person name="Tsubouchi T."/>
            <person name="Morono Y."/>
            <person name="Uchiyama I."/>
            <person name="Ito T."/>
            <person name="Fujiyama A."/>
            <person name="Inagaki F."/>
            <person name="Takami H."/>
        </authorList>
    </citation>
    <scope>NUCLEOTIDE SEQUENCE</scope>
    <source>
        <strain evidence="1">Expedition CK06-06</strain>
    </source>
</reference>
<accession>X1NII8</accession>
<gene>
    <name evidence="1" type="ORF">S06H3_52324</name>
</gene>
<dbReference type="InterPro" id="IPR007813">
    <property type="entry name" value="PilN"/>
</dbReference>
<evidence type="ECO:0000313" key="1">
    <source>
        <dbReference type="EMBL" id="GAI43423.1"/>
    </source>
</evidence>